<dbReference type="InterPro" id="IPR036390">
    <property type="entry name" value="WH_DNA-bd_sf"/>
</dbReference>
<dbReference type="InterPro" id="IPR036388">
    <property type="entry name" value="WH-like_DNA-bd_sf"/>
</dbReference>
<dbReference type="Proteomes" id="UP000095601">
    <property type="component" value="Unassembled WGS sequence"/>
</dbReference>
<dbReference type="AlphaFoldDB" id="A0A1E5UHX8"/>
<dbReference type="KEGG" id="cnr:EB819_03455"/>
<proteinExistence type="predicted"/>
<dbReference type="EMBL" id="MKGI01000004">
    <property type="protein sequence ID" value="OEL12481.1"/>
    <property type="molecule type" value="Genomic_DNA"/>
</dbReference>
<protein>
    <submittedName>
        <fullName evidence="1">Putative transcriptional regulator</fullName>
    </submittedName>
</protein>
<organism evidence="1 2">
    <name type="scientific">Cloacibacterium normanense</name>
    <dbReference type="NCBI Taxonomy" id="237258"/>
    <lineage>
        <taxon>Bacteria</taxon>
        <taxon>Pseudomonadati</taxon>
        <taxon>Bacteroidota</taxon>
        <taxon>Flavobacteriia</taxon>
        <taxon>Flavobacteriales</taxon>
        <taxon>Weeksellaceae</taxon>
    </lineage>
</organism>
<evidence type="ECO:0000313" key="1">
    <source>
        <dbReference type="EMBL" id="OEL12481.1"/>
    </source>
</evidence>
<evidence type="ECO:0000313" key="2">
    <source>
        <dbReference type="Proteomes" id="UP000095601"/>
    </source>
</evidence>
<name>A0A1E5UHX8_9FLAO</name>
<accession>A0A1E5UHX8</accession>
<dbReference type="RefSeq" id="WP_069796464.1">
    <property type="nucleotide sequence ID" value="NZ_CP034157.1"/>
</dbReference>
<reference evidence="1 2" key="1">
    <citation type="submission" date="2016-09" db="EMBL/GenBank/DDBJ databases">
        <authorList>
            <person name="Capua I."/>
            <person name="De Benedictis P."/>
            <person name="Joannis T."/>
            <person name="Lombin L.H."/>
            <person name="Cattoli G."/>
        </authorList>
    </citation>
    <scope>NUCLEOTIDE SEQUENCE [LARGE SCALE GENOMIC DNA]</scope>
    <source>
        <strain evidence="1 2">NRS-1</strain>
    </source>
</reference>
<comment type="caution">
    <text evidence="1">The sequence shown here is derived from an EMBL/GenBank/DDBJ whole genome shotgun (WGS) entry which is preliminary data.</text>
</comment>
<dbReference type="Gene3D" id="1.10.10.10">
    <property type="entry name" value="Winged helix-like DNA-binding domain superfamily/Winged helix DNA-binding domain"/>
    <property type="match status" value="1"/>
</dbReference>
<dbReference type="STRING" id="237258.SAMN04489756_11124"/>
<keyword evidence="2" id="KW-1185">Reference proteome</keyword>
<dbReference type="OrthoDB" id="1807857at2"/>
<gene>
    <name evidence="1" type="ORF">BHF72_1026</name>
</gene>
<sequence length="153" mass="18223">MKNSLQIEPQVYQELVDFYGQLFDMPPLSAKIYAYLAFDFERKGLCFDDLVETFCASKSSISASINFLLNAELIKSLNKIDERKRYFLINESFINIRFEEIVMRMKREIKILDQLSEFRRTQVNNTEYEKRYSLYKSLLEKNIANIQETLDKL</sequence>
<dbReference type="SUPFAM" id="SSF46785">
    <property type="entry name" value="Winged helix' DNA-binding domain"/>
    <property type="match status" value="1"/>
</dbReference>